<dbReference type="Pfam" id="PF04397">
    <property type="entry name" value="LytTR"/>
    <property type="match status" value="1"/>
</dbReference>
<proteinExistence type="predicted"/>
<evidence type="ECO:0000259" key="1">
    <source>
        <dbReference type="PROSITE" id="PS50930"/>
    </source>
</evidence>
<comment type="caution">
    <text evidence="2">The sequence shown here is derived from an EMBL/GenBank/DDBJ whole genome shotgun (WGS) entry which is preliminary data.</text>
</comment>
<dbReference type="Gene3D" id="2.40.50.1020">
    <property type="entry name" value="LytTr DNA-binding domain"/>
    <property type="match status" value="1"/>
</dbReference>
<dbReference type="PROSITE" id="PS50930">
    <property type="entry name" value="HTH_LYTTR"/>
    <property type="match status" value="1"/>
</dbReference>
<name>A0ABU5S7D4_9BACT</name>
<dbReference type="GO" id="GO:0003677">
    <property type="term" value="F:DNA binding"/>
    <property type="evidence" value="ECO:0007669"/>
    <property type="project" value="UniProtKB-KW"/>
</dbReference>
<keyword evidence="2" id="KW-0238">DNA-binding</keyword>
<gene>
    <name evidence="2" type="ORF">VB776_15790</name>
</gene>
<protein>
    <submittedName>
        <fullName evidence="2">LytTR family DNA-binding domain-containing protein</fullName>
    </submittedName>
</protein>
<dbReference type="EMBL" id="JAYGIL010000020">
    <property type="protein sequence ID" value="MEA5404395.1"/>
    <property type="molecule type" value="Genomic_DNA"/>
</dbReference>
<organism evidence="2 3">
    <name type="scientific">Arcicella gelida</name>
    <dbReference type="NCBI Taxonomy" id="2984195"/>
    <lineage>
        <taxon>Bacteria</taxon>
        <taxon>Pseudomonadati</taxon>
        <taxon>Bacteroidota</taxon>
        <taxon>Cytophagia</taxon>
        <taxon>Cytophagales</taxon>
        <taxon>Flectobacillaceae</taxon>
        <taxon>Arcicella</taxon>
    </lineage>
</organism>
<evidence type="ECO:0000313" key="2">
    <source>
        <dbReference type="EMBL" id="MEA5404395.1"/>
    </source>
</evidence>
<dbReference type="InterPro" id="IPR007492">
    <property type="entry name" value="LytTR_DNA-bd_dom"/>
</dbReference>
<dbReference type="RefSeq" id="WP_323697728.1">
    <property type="nucleotide sequence ID" value="NZ_JAYGIL010000020.1"/>
</dbReference>
<reference evidence="2 3" key="1">
    <citation type="submission" date="2023-12" db="EMBL/GenBank/DDBJ databases">
        <title>Novel species of the genus Arcicella isolated from rivers.</title>
        <authorList>
            <person name="Lu H."/>
        </authorList>
    </citation>
    <scope>NUCLEOTIDE SEQUENCE [LARGE SCALE GENOMIC DNA]</scope>
    <source>
        <strain evidence="2 3">DC2W</strain>
    </source>
</reference>
<keyword evidence="3" id="KW-1185">Reference proteome</keyword>
<accession>A0ABU5S7D4</accession>
<dbReference type="SMART" id="SM00850">
    <property type="entry name" value="LytTR"/>
    <property type="match status" value="1"/>
</dbReference>
<dbReference type="Proteomes" id="UP001303899">
    <property type="component" value="Unassembled WGS sequence"/>
</dbReference>
<evidence type="ECO:0000313" key="3">
    <source>
        <dbReference type="Proteomes" id="UP001303899"/>
    </source>
</evidence>
<sequence>MKTHKNKTHSNDIRIGNEIYSISDIVMLEASINYTFFYLNNGKKIMFAKTIKSFEEQFINHGFLRVHRAYIINSAYMERYSRHKNYILMQNNLRASISRRRKEFLDYYLFDQKSSFPHIF</sequence>
<feature type="domain" description="HTH LytTR-type" evidence="1">
    <location>
        <begin position="11"/>
        <end position="101"/>
    </location>
</feature>